<proteinExistence type="predicted"/>
<accession>A0A0F9IQP0</accession>
<dbReference type="AlphaFoldDB" id="A0A0F9IQP0"/>
<evidence type="ECO:0000313" key="1">
    <source>
        <dbReference type="EMBL" id="KKM58125.1"/>
    </source>
</evidence>
<gene>
    <name evidence="1" type="ORF">LCGC14_1549750</name>
</gene>
<organism evidence="1">
    <name type="scientific">marine sediment metagenome</name>
    <dbReference type="NCBI Taxonomy" id="412755"/>
    <lineage>
        <taxon>unclassified sequences</taxon>
        <taxon>metagenomes</taxon>
        <taxon>ecological metagenomes</taxon>
    </lineage>
</organism>
<reference evidence="1" key="1">
    <citation type="journal article" date="2015" name="Nature">
        <title>Complex archaea that bridge the gap between prokaryotes and eukaryotes.</title>
        <authorList>
            <person name="Spang A."/>
            <person name="Saw J.H."/>
            <person name="Jorgensen S.L."/>
            <person name="Zaremba-Niedzwiedzka K."/>
            <person name="Martijn J."/>
            <person name="Lind A.E."/>
            <person name="van Eijk R."/>
            <person name="Schleper C."/>
            <person name="Guy L."/>
            <person name="Ettema T.J."/>
        </authorList>
    </citation>
    <scope>NUCLEOTIDE SEQUENCE</scope>
</reference>
<comment type="caution">
    <text evidence="1">The sequence shown here is derived from an EMBL/GenBank/DDBJ whole genome shotgun (WGS) entry which is preliminary data.</text>
</comment>
<sequence length="272" mass="31074">MPLVNFLCPDKVTRPISECLVKCPRPEGRCLRLPTLHEVGKDRPWTGKPSTTQSLNPTRMEYLKITKDYAVAPNSRAFVLLGSRHHYKLELAGKELDGIEVEKRLQGDTTGILDLLEPDELADGFYVLTDYKSWGSFAVAKFLGISDADGTYERHQTTLQLNNYRVKVEALGFPVSRLLIQCTVRDGNTKSAFINKIKENMPMLPVERMDDDYVQEYFLYKSYDLLTALENEVMPALCLYEERWNGKRCLKYCEVAKFCPEGAKVTKVTLEE</sequence>
<protein>
    <recommendedName>
        <fullName evidence="2">PD-(D/E)XK endonuclease-like domain-containing protein</fullName>
    </recommendedName>
</protein>
<name>A0A0F9IQP0_9ZZZZ</name>
<evidence type="ECO:0008006" key="2">
    <source>
        <dbReference type="Google" id="ProtNLM"/>
    </source>
</evidence>
<dbReference type="EMBL" id="LAZR01011830">
    <property type="protein sequence ID" value="KKM58125.1"/>
    <property type="molecule type" value="Genomic_DNA"/>
</dbReference>